<accession>A0A4R6J3W8</accession>
<dbReference type="InterPro" id="IPR027417">
    <property type="entry name" value="P-loop_NTPase"/>
</dbReference>
<evidence type="ECO:0000313" key="7">
    <source>
        <dbReference type="Proteomes" id="UP000295388"/>
    </source>
</evidence>
<dbReference type="InterPro" id="IPR011335">
    <property type="entry name" value="Restrct_endonuc-II-like"/>
</dbReference>
<dbReference type="InterPro" id="IPR047187">
    <property type="entry name" value="SF1_C_Upf1"/>
</dbReference>
<feature type="region of interest" description="Disordered" evidence="2">
    <location>
        <begin position="1503"/>
        <end position="1523"/>
    </location>
</feature>
<dbReference type="Pfam" id="PF13086">
    <property type="entry name" value="AAA_11"/>
    <property type="match status" value="1"/>
</dbReference>
<dbReference type="PANTHER" id="PTHR10887">
    <property type="entry name" value="DNA2/NAM7 HELICASE FAMILY"/>
    <property type="match status" value="1"/>
</dbReference>
<dbReference type="CDD" id="cd18808">
    <property type="entry name" value="SF1_C_Upf1"/>
    <property type="match status" value="1"/>
</dbReference>
<feature type="coiled-coil region" evidence="1">
    <location>
        <begin position="486"/>
        <end position="513"/>
    </location>
</feature>
<evidence type="ECO:0000259" key="3">
    <source>
        <dbReference type="Pfam" id="PF13086"/>
    </source>
</evidence>
<evidence type="ECO:0000256" key="1">
    <source>
        <dbReference type="SAM" id="Coils"/>
    </source>
</evidence>
<dbReference type="OrthoDB" id="3197455at2"/>
<feature type="domain" description="Restriction endonuclease type II-like" evidence="5">
    <location>
        <begin position="1372"/>
        <end position="1464"/>
    </location>
</feature>
<dbReference type="Gene3D" id="3.40.50.300">
    <property type="entry name" value="P-loop containing nucleotide triphosphate hydrolases"/>
    <property type="match status" value="3"/>
</dbReference>
<keyword evidence="7" id="KW-1185">Reference proteome</keyword>
<organism evidence="6 7">
    <name type="scientific">Kribbella caucasensis</name>
    <dbReference type="NCBI Taxonomy" id="2512215"/>
    <lineage>
        <taxon>Bacteria</taxon>
        <taxon>Bacillati</taxon>
        <taxon>Actinomycetota</taxon>
        <taxon>Actinomycetes</taxon>
        <taxon>Propionibacteriales</taxon>
        <taxon>Kribbellaceae</taxon>
        <taxon>Kribbella</taxon>
    </lineage>
</organism>
<dbReference type="InterPro" id="IPR049468">
    <property type="entry name" value="Restrct_endonuc-II-like_dom"/>
</dbReference>
<name>A0A4R6J3W8_9ACTN</name>
<dbReference type="SUPFAM" id="SSF52540">
    <property type="entry name" value="P-loop containing nucleoside triphosphate hydrolases"/>
    <property type="match status" value="1"/>
</dbReference>
<dbReference type="Pfam" id="PF13087">
    <property type="entry name" value="AAA_12"/>
    <property type="match status" value="1"/>
</dbReference>
<dbReference type="Gene3D" id="3.40.960.10">
    <property type="entry name" value="VSR Endonuclease"/>
    <property type="match status" value="1"/>
</dbReference>
<dbReference type="EMBL" id="SNWQ01000041">
    <property type="protein sequence ID" value="TDO30043.1"/>
    <property type="molecule type" value="Genomic_DNA"/>
</dbReference>
<protein>
    <submittedName>
        <fullName evidence="6">Uncharacterized protein DUF559</fullName>
    </submittedName>
</protein>
<feature type="domain" description="DNA2/NAM7 helicase-like C-terminal" evidence="4">
    <location>
        <begin position="1138"/>
        <end position="1323"/>
    </location>
</feature>
<proteinExistence type="predicted"/>
<feature type="coiled-coil region" evidence="1">
    <location>
        <begin position="594"/>
        <end position="651"/>
    </location>
</feature>
<dbReference type="InterPro" id="IPR041679">
    <property type="entry name" value="DNA2/NAM7-like_C"/>
</dbReference>
<evidence type="ECO:0000259" key="5">
    <source>
        <dbReference type="Pfam" id="PF18741"/>
    </source>
</evidence>
<sequence length="1695" mass="187004">MVEVDGVTLSVADGSLNDRAARIFEFLVQLQRLRTRVVRSVDAYRSVVWFGQLPTVDGLQFGPETADPGVWLTIDRVERVPPPSPPDLLRPWITERSLRDSSQTLPSLSDVAARAVQVLSPEGDLEIGTEELLLVDHPEVADALREWAPAWQEWAAEDQPRAAVGDAYHRLYAIYQDSRALAETYEVILGFGCLVTRSGGQDVRRHLVTMAATVELDLESGRLAVVPSPDARPPALEEDMLGPQDTASDQLRQAIRAGLENLGDPWADDPDGVVGLLRSWVNGSGPDAEYVPDIAPPAGYPSQDGPTVTFAPALILRERTKRSFVAACEQIIGMLRAGREVPSGVRQFAEITDGRVFDADQRSWEQAYTDEEVYFPKAANDEQRQIRDRLAEHQTVVVQGPPGTGKTHTIANLISDLLAHGQRVLVTSTTTRALTVLKGQLPSDISDLCVSVTDDAVKGQADLERSVTTILDQADRWNPSVAEQEAADLRRRLADAREREQAALTELRTIREQETYVYAPDIGDYSGTLQEIAVRLAQEESTLGWLGRVGSEGLDLSSTDVIELLDLSRRATPELRALTGTVPHLGELVPPAEFEKLAERRNELQAREAELAEARGTEEFAALARTVAADRDQIRQGLEDLIRRQRELERRQEPWTTAALRDVVGGRDSMWRQRQEMTATGIYNAQSWLTGVDGRVVTGLDVLDLGEAAGHAATLFDHLSQGGKLKGVFGRPRVAKAAALFLDHVRVDGREIEDLDHLRPAHSQVMVEKLLAPLEEMWASPASRPLPQAQRIAVLADENKLLAEILTFADAVVALERRLRVVPAMPLVDLTSTQELTRVLRVLDSLDLTTLQEDVRASVDQTKQTLADLGSAPGAVAAVRGAADALGGWEPDDYRAAFHVLEAAHEANSLLDRLEQSRRKVAAAAPDLAARIEQTASDPSWDEQLPRLTEAWAWSVWNERLRAKTNPQAEEGSRALLDAAEVDAQAALERLATNRGWAHALRRLTPRESAHLKMYAQAVRKAGKGTGKYTNRYREDARKSLQVSQSAVPAWIMPMHQVFDTVPIDRPNLFDVVVVDEASQAGLEGLLLSWLAPRMVVVGDDKQVSPSNVGLNHEAVFTLQDRYLASLEHRSLFGPLNSFFDQAVGLAPRIMLREHFRCMPEIIGFSNELCYHGALVPLRQYGANRLPPLRTTYVKGAVVSGIRDVVNEPEADEIVAQIQKCCADPAYDQKSMGVISLLGHAQDKLIMQRLVDALGVQVVEERKLRAGNAEAFQGDERDVIFISMVSSLQSTSGPARIGTLSKESDQQRLNVAASRARDQVWLFHSVQPGDLSGKDLRQRYLRYLLKPWAQQDALDIGDVLPDRRHPDFDSLFEQRVFLALRERGFRVRPQVKVGGCRIDLVVEGGTKRLAVECDGDAFHGGEEAGNDAARQRDLERVGWTFWRVRGSVFFRNPEQALDPLWELLEELGIQPSWKQPTPEDSTTTHVEVEAPAVPLDSSVGDLFDEPPTEAEASGSTATIPAASVQAAITPPSPADRRVERFRNGKMLLSSAARTRVQQEVTAIERWLADPPPVHAVDGRSRDVEIANREQHRDDLEARLQYLERVLSQSIVDPSRHGGMWVTPGCIIGLQYPGEDDVDQLFVTIMPHSDGVPADTSPVSPLTDLAQAIEDAEVGGVVHFDTPRGTQQAIVVEVHN</sequence>
<evidence type="ECO:0000259" key="4">
    <source>
        <dbReference type="Pfam" id="PF13087"/>
    </source>
</evidence>
<gene>
    <name evidence="6" type="ORF">EV643_14118</name>
</gene>
<dbReference type="SUPFAM" id="SSF52980">
    <property type="entry name" value="Restriction endonuclease-like"/>
    <property type="match status" value="1"/>
</dbReference>
<evidence type="ECO:0000313" key="6">
    <source>
        <dbReference type="EMBL" id="TDO30043.1"/>
    </source>
</evidence>
<keyword evidence="1" id="KW-0175">Coiled coil</keyword>
<dbReference type="Pfam" id="PF18741">
    <property type="entry name" value="MTES_1575"/>
    <property type="match status" value="1"/>
</dbReference>
<dbReference type="InterPro" id="IPR041677">
    <property type="entry name" value="DNA2/NAM7_AAA_11"/>
</dbReference>
<reference evidence="6 7" key="1">
    <citation type="submission" date="2019-03" db="EMBL/GenBank/DDBJ databases">
        <title>Genomic Encyclopedia of Type Strains, Phase III (KMG-III): the genomes of soil and plant-associated and newly described type strains.</title>
        <authorList>
            <person name="Whitman W."/>
        </authorList>
    </citation>
    <scope>NUCLEOTIDE SEQUENCE [LARGE SCALE GENOMIC DNA]</scope>
    <source>
        <strain evidence="6 7">VKM Ac-2527</strain>
    </source>
</reference>
<dbReference type="GO" id="GO:0004386">
    <property type="term" value="F:helicase activity"/>
    <property type="evidence" value="ECO:0007669"/>
    <property type="project" value="InterPro"/>
</dbReference>
<dbReference type="InterPro" id="IPR045055">
    <property type="entry name" value="DNA2/NAM7-like"/>
</dbReference>
<dbReference type="Proteomes" id="UP000295388">
    <property type="component" value="Unassembled WGS sequence"/>
</dbReference>
<feature type="domain" description="DNA2/NAM7 helicase helicase" evidence="3">
    <location>
        <begin position="380"/>
        <end position="517"/>
    </location>
</feature>
<comment type="caution">
    <text evidence="6">The sequence shown here is derived from an EMBL/GenBank/DDBJ whole genome shotgun (WGS) entry which is preliminary data.</text>
</comment>
<dbReference type="RefSeq" id="WP_133805756.1">
    <property type="nucleotide sequence ID" value="NZ_SNWQ01000041.1"/>
</dbReference>
<evidence type="ECO:0000256" key="2">
    <source>
        <dbReference type="SAM" id="MobiDB-lite"/>
    </source>
</evidence>